<organism evidence="1 2">
    <name type="scientific">Nephila pilipes</name>
    <name type="common">Giant wood spider</name>
    <name type="synonym">Nephila maculata</name>
    <dbReference type="NCBI Taxonomy" id="299642"/>
    <lineage>
        <taxon>Eukaryota</taxon>
        <taxon>Metazoa</taxon>
        <taxon>Ecdysozoa</taxon>
        <taxon>Arthropoda</taxon>
        <taxon>Chelicerata</taxon>
        <taxon>Arachnida</taxon>
        <taxon>Araneae</taxon>
        <taxon>Araneomorphae</taxon>
        <taxon>Entelegynae</taxon>
        <taxon>Araneoidea</taxon>
        <taxon>Nephilidae</taxon>
        <taxon>Nephila</taxon>
    </lineage>
</organism>
<accession>A0A8X6N9X3</accession>
<name>A0A8X6N9X3_NEPPI</name>
<comment type="caution">
    <text evidence="1">The sequence shown here is derived from an EMBL/GenBank/DDBJ whole genome shotgun (WGS) entry which is preliminary data.</text>
</comment>
<gene>
    <name evidence="1" type="ORF">NPIL_592821</name>
</gene>
<dbReference type="EMBL" id="BMAW01055858">
    <property type="protein sequence ID" value="GFT03146.1"/>
    <property type="molecule type" value="Genomic_DNA"/>
</dbReference>
<protein>
    <submittedName>
        <fullName evidence="1">Uncharacterized protein</fullName>
    </submittedName>
</protein>
<dbReference type="Proteomes" id="UP000887013">
    <property type="component" value="Unassembled WGS sequence"/>
</dbReference>
<evidence type="ECO:0000313" key="2">
    <source>
        <dbReference type="Proteomes" id="UP000887013"/>
    </source>
</evidence>
<dbReference type="AlphaFoldDB" id="A0A8X6N9X3"/>
<feature type="non-terminal residue" evidence="1">
    <location>
        <position position="1"/>
    </location>
</feature>
<reference evidence="1" key="1">
    <citation type="submission" date="2020-08" db="EMBL/GenBank/DDBJ databases">
        <title>Multicomponent nature underlies the extraordinary mechanical properties of spider dragline silk.</title>
        <authorList>
            <person name="Kono N."/>
            <person name="Nakamura H."/>
            <person name="Mori M."/>
            <person name="Yoshida Y."/>
            <person name="Ohtoshi R."/>
            <person name="Malay A.D."/>
            <person name="Moran D.A.P."/>
            <person name="Tomita M."/>
            <person name="Numata K."/>
            <person name="Arakawa K."/>
        </authorList>
    </citation>
    <scope>NUCLEOTIDE SEQUENCE</scope>
</reference>
<keyword evidence="2" id="KW-1185">Reference proteome</keyword>
<sequence>LKNYGPADTLKLSQHIEPAKFHIFGHKKQSLSAQSRRASEELTAPLMRQSRHFLHPNPLQAVTPRDQRAADLFGCAKAVFSFQALRPASAQCSRWVRQKAVTIDTLPD</sequence>
<proteinExistence type="predicted"/>
<evidence type="ECO:0000313" key="1">
    <source>
        <dbReference type="EMBL" id="GFT03146.1"/>
    </source>
</evidence>